<accession>A0A7N5ZXF9</accession>
<evidence type="ECO:0000256" key="4">
    <source>
        <dbReference type="ARBA" id="ARBA00022989"/>
    </source>
</evidence>
<feature type="transmembrane region" description="Helical" evidence="10">
    <location>
        <begin position="141"/>
        <end position="164"/>
    </location>
</feature>
<dbReference type="InParanoid" id="A0A7N5ZXF9"/>
<evidence type="ECO:0000256" key="3">
    <source>
        <dbReference type="ARBA" id="ARBA00022692"/>
    </source>
</evidence>
<feature type="transmembrane region" description="Helical" evidence="10">
    <location>
        <begin position="118"/>
        <end position="135"/>
    </location>
</feature>
<keyword evidence="4 10" id="KW-1133">Transmembrane helix</keyword>
<keyword evidence="13" id="KW-1185">Reference proteome</keyword>
<evidence type="ECO:0000259" key="11">
    <source>
        <dbReference type="PROSITE" id="PS50262"/>
    </source>
</evidence>
<dbReference type="GeneTree" id="ENSGT01050000244823"/>
<comment type="similarity">
    <text evidence="9">Belongs to the G-protein coupled receptor 1 family.</text>
</comment>
<comment type="subcellular location">
    <subcellularLocation>
        <location evidence="1">Cell membrane</location>
        <topology evidence="1">Multi-pass membrane protein</topology>
    </subcellularLocation>
</comment>
<feature type="transmembrane region" description="Helical" evidence="10">
    <location>
        <begin position="79"/>
        <end position="97"/>
    </location>
</feature>
<keyword evidence="3 9" id="KW-0812">Transmembrane</keyword>
<keyword evidence="2" id="KW-1003">Cell membrane</keyword>
<feature type="transmembrane region" description="Helical" evidence="10">
    <location>
        <begin position="24"/>
        <end position="50"/>
    </location>
</feature>
<dbReference type="GO" id="GO:0005886">
    <property type="term" value="C:plasma membrane"/>
    <property type="evidence" value="ECO:0007669"/>
    <property type="project" value="UniProtKB-SubCell"/>
</dbReference>
<evidence type="ECO:0000256" key="6">
    <source>
        <dbReference type="ARBA" id="ARBA00023136"/>
    </source>
</evidence>
<reference evidence="12" key="2">
    <citation type="submission" date="2025-08" db="UniProtKB">
        <authorList>
            <consortium name="Ensembl"/>
        </authorList>
    </citation>
    <scope>IDENTIFICATION</scope>
</reference>
<dbReference type="PROSITE" id="PS50262">
    <property type="entry name" value="G_PROTEIN_RECEP_F1_2"/>
    <property type="match status" value="1"/>
</dbReference>
<keyword evidence="6 10" id="KW-0472">Membrane</keyword>
<evidence type="ECO:0000256" key="9">
    <source>
        <dbReference type="RuleBase" id="RU000688"/>
    </source>
</evidence>
<feature type="transmembrane region" description="Helical" evidence="10">
    <location>
        <begin position="233"/>
        <end position="252"/>
    </location>
</feature>
<keyword evidence="7 9" id="KW-0675">Receptor</keyword>
<organism evidence="12 13">
    <name type="scientific">Anabas testudineus</name>
    <name type="common">Climbing perch</name>
    <name type="synonym">Anthias testudineus</name>
    <dbReference type="NCBI Taxonomy" id="64144"/>
    <lineage>
        <taxon>Eukaryota</taxon>
        <taxon>Metazoa</taxon>
        <taxon>Chordata</taxon>
        <taxon>Craniata</taxon>
        <taxon>Vertebrata</taxon>
        <taxon>Euteleostomi</taxon>
        <taxon>Actinopterygii</taxon>
        <taxon>Neopterygii</taxon>
        <taxon>Teleostei</taxon>
        <taxon>Neoteleostei</taxon>
        <taxon>Acanthomorphata</taxon>
        <taxon>Anabantaria</taxon>
        <taxon>Anabantiformes</taxon>
        <taxon>Anabantoidei</taxon>
        <taxon>Anabantidae</taxon>
        <taxon>Anabas</taxon>
    </lineage>
</organism>
<dbReference type="SUPFAM" id="SSF81321">
    <property type="entry name" value="Family A G protein-coupled receptor-like"/>
    <property type="match status" value="1"/>
</dbReference>
<dbReference type="Gene3D" id="1.20.1070.10">
    <property type="entry name" value="Rhodopsin 7-helix transmembrane proteins"/>
    <property type="match status" value="2"/>
</dbReference>
<evidence type="ECO:0000313" key="12">
    <source>
        <dbReference type="Ensembl" id="ENSATEP00000038112.1"/>
    </source>
</evidence>
<evidence type="ECO:0000256" key="8">
    <source>
        <dbReference type="ARBA" id="ARBA00023224"/>
    </source>
</evidence>
<evidence type="ECO:0000256" key="5">
    <source>
        <dbReference type="ARBA" id="ARBA00023040"/>
    </source>
</evidence>
<dbReference type="GO" id="GO:0001594">
    <property type="term" value="F:trace-amine receptor activity"/>
    <property type="evidence" value="ECO:0007669"/>
    <property type="project" value="TreeGrafter"/>
</dbReference>
<feature type="transmembrane region" description="Helical" evidence="10">
    <location>
        <begin position="201"/>
        <end position="221"/>
    </location>
</feature>
<dbReference type="PANTHER" id="PTHR24249">
    <property type="entry name" value="HISTAMINE RECEPTOR-RELATED G-PROTEIN COUPLED RECEPTOR"/>
    <property type="match status" value="1"/>
</dbReference>
<dbReference type="PROSITE" id="PS00237">
    <property type="entry name" value="G_PROTEIN_RECEP_F1_1"/>
    <property type="match status" value="1"/>
</dbReference>
<name>A0A7N5ZXF9_ANATE</name>
<protein>
    <recommendedName>
        <fullName evidence="11">G-protein coupled receptors family 1 profile domain-containing protein</fullName>
    </recommendedName>
</protein>
<dbReference type="AlphaFoldDB" id="A0A7N5ZXF9"/>
<dbReference type="OrthoDB" id="10042731at2759"/>
<evidence type="ECO:0000256" key="7">
    <source>
        <dbReference type="ARBA" id="ARBA00023170"/>
    </source>
</evidence>
<dbReference type="Ensembl" id="ENSATET00000060355.1">
    <property type="protein sequence ID" value="ENSATEP00000038112.1"/>
    <property type="gene ID" value="ENSATEG00000028540.1"/>
</dbReference>
<keyword evidence="8 9" id="KW-0807">Transducer</keyword>
<dbReference type="PRINTS" id="PR00237">
    <property type="entry name" value="GPCRRHODOPSN"/>
</dbReference>
<dbReference type="Pfam" id="PF00001">
    <property type="entry name" value="7tm_1"/>
    <property type="match status" value="2"/>
</dbReference>
<keyword evidence="5 9" id="KW-0297">G-protein coupled receptor</keyword>
<dbReference type="PANTHER" id="PTHR24249:SF381">
    <property type="entry name" value="TRACE AMINE ASSOCIATED RECEPTOR 19P-RELATED"/>
    <property type="match status" value="1"/>
</dbReference>
<dbReference type="InterPro" id="IPR017452">
    <property type="entry name" value="GPCR_Rhodpsn_7TM"/>
</dbReference>
<dbReference type="Proteomes" id="UP000265040">
    <property type="component" value="Chromosome 21"/>
</dbReference>
<evidence type="ECO:0000256" key="1">
    <source>
        <dbReference type="ARBA" id="ARBA00004651"/>
    </source>
</evidence>
<dbReference type="InterPro" id="IPR050569">
    <property type="entry name" value="TAAR"/>
</dbReference>
<reference evidence="12" key="3">
    <citation type="submission" date="2025-09" db="UniProtKB">
        <authorList>
            <consortium name="Ensembl"/>
        </authorList>
    </citation>
    <scope>IDENTIFICATION</scope>
</reference>
<evidence type="ECO:0000256" key="10">
    <source>
        <dbReference type="SAM" id="Phobius"/>
    </source>
</evidence>
<reference evidence="12" key="1">
    <citation type="submission" date="2021-04" db="EMBL/GenBank/DDBJ databases">
        <authorList>
            <consortium name="Wellcome Sanger Institute Data Sharing"/>
        </authorList>
    </citation>
    <scope>NUCLEOTIDE SEQUENCE [LARGE SCALE GENOMIC DNA]</scope>
</reference>
<proteinExistence type="inferred from homology"/>
<feature type="domain" description="G-protein coupled receptors family 1 profile" evidence="11">
    <location>
        <begin position="72"/>
        <end position="249"/>
    </location>
</feature>
<dbReference type="InterPro" id="IPR000276">
    <property type="entry name" value="GPCR_Rhodpsn"/>
</dbReference>
<sequence length="284" mass="32064">MNNNSGTPSYSEFTVFSDYGSLRYLFFCLCLLTYMTIISANLVIVLTVCVEKSLHQPMYIFICCLSLNSLDLLCSLQAFVNYSIISASIGGMVLISADRYVAICDPLHYPTRVTVRRVRIWISMCWFCSLCVILIDDITTAVDIVLSFIGPFTAIIVLYMRVFLTAVSQARAMRSHVAATTLHHSGNVLSKKSELKAARTLGIVVAWFLICFCPFYCLGFVPSSYFNNLPATSGIFLLCISPCLNPVIYALFYPWFRKAIRLIISLQILYLLRCLWTRHQNPVV</sequence>
<evidence type="ECO:0000313" key="13">
    <source>
        <dbReference type="Proteomes" id="UP000265040"/>
    </source>
</evidence>
<evidence type="ECO:0000256" key="2">
    <source>
        <dbReference type="ARBA" id="ARBA00022475"/>
    </source>
</evidence>